<protein>
    <submittedName>
        <fullName evidence="6">DnaJ domain-containing protein</fullName>
    </submittedName>
</protein>
<proteinExistence type="predicted"/>
<evidence type="ECO:0000259" key="5">
    <source>
        <dbReference type="PROSITE" id="PS50076"/>
    </source>
</evidence>
<dbReference type="CDD" id="cd06257">
    <property type="entry name" value="DnaJ"/>
    <property type="match status" value="1"/>
</dbReference>
<dbReference type="Pfam" id="PF14332">
    <property type="entry name" value="DUF4388"/>
    <property type="match status" value="1"/>
</dbReference>
<keyword evidence="7" id="KW-1185">Reference proteome</keyword>
<keyword evidence="2" id="KW-0732">Signal</keyword>
<dbReference type="PANTHER" id="PTHR44140">
    <property type="entry name" value="LD25575P"/>
    <property type="match status" value="1"/>
</dbReference>
<dbReference type="PRINTS" id="PR00625">
    <property type="entry name" value="JDOMAIN"/>
</dbReference>
<dbReference type="Gene3D" id="1.25.40.10">
    <property type="entry name" value="Tetratricopeptide repeat domain"/>
    <property type="match status" value="1"/>
</dbReference>
<dbReference type="InterPro" id="IPR019734">
    <property type="entry name" value="TPR_rpt"/>
</dbReference>
<dbReference type="PROSITE" id="PS50005">
    <property type="entry name" value="TPR"/>
    <property type="match status" value="2"/>
</dbReference>
<dbReference type="GO" id="GO:0051787">
    <property type="term" value="F:misfolded protein binding"/>
    <property type="evidence" value="ECO:0007669"/>
    <property type="project" value="TreeGrafter"/>
</dbReference>
<dbReference type="GO" id="GO:0051087">
    <property type="term" value="F:protein-folding chaperone binding"/>
    <property type="evidence" value="ECO:0007669"/>
    <property type="project" value="TreeGrafter"/>
</dbReference>
<dbReference type="InterPro" id="IPR025497">
    <property type="entry name" value="PatA-like_N"/>
</dbReference>
<dbReference type="PANTHER" id="PTHR44140:SF2">
    <property type="entry name" value="LD25575P"/>
    <property type="match status" value="1"/>
</dbReference>
<dbReference type="InterPro" id="IPR036869">
    <property type="entry name" value="J_dom_sf"/>
</dbReference>
<dbReference type="EMBL" id="VTOW01000002">
    <property type="protein sequence ID" value="NKE71414.1"/>
    <property type="molecule type" value="Genomic_DNA"/>
</dbReference>
<reference evidence="6 7" key="1">
    <citation type="journal article" date="2020" name="Nature">
        <title>Bacterial chemolithoautotrophy via manganese oxidation.</title>
        <authorList>
            <person name="Yu H."/>
            <person name="Leadbetter J.R."/>
        </authorList>
    </citation>
    <scope>NUCLEOTIDE SEQUENCE [LARGE SCALE GENOMIC DNA]</scope>
    <source>
        <strain evidence="6 7">Mn-1</strain>
    </source>
</reference>
<evidence type="ECO:0000313" key="7">
    <source>
        <dbReference type="Proteomes" id="UP000534783"/>
    </source>
</evidence>
<sequence>MRPSPAEDGSVQHLVFLLRDGMVGEIPFSGRLREAHLSSIFYMLQRRQLTGILRVRLNDLDKSVYIKEGEIIFAASRYPDDRLGMLLVKTGKLTYAQYETVVRIYEASLQGSDKTKLRQGTILIKQGFLTPKELYNAVVVQVTEIILGLFTWIDGEYQFVEGPLPSRELITLNISTATLILQGIRRISDWTWLAGRLPSFDHPLLLTKDPRGLFQRVDLASDEVALLGGLNGRTILELLIGSPLPAFETLRLLYFFVSAGMVELSEQTAESIASFEERYSVTHRIITEEIRATIDRKEADTAPTVEEIRDAYRKIGARNYYEILGVGMQATREEIKRSYYRLAKIYHPDRHFEASMRELKKELETLFAKVKDAYDVLSSDSKRTAYNERLSKPEKPAATPVSIAEHAERSFNEGRKAYAAKDYKRAVELFEAAARMMPNNSSYFACLGKALLYVPERLHRAELAFRRAVAIEPGRIEYRIELARVYERQGKTDSAMKAYEEALIKAPENAAVKEALSRLRAKV</sequence>
<comment type="subcellular location">
    <subcellularLocation>
        <location evidence="1">Endoplasmic reticulum</location>
    </subcellularLocation>
</comment>
<dbReference type="PROSITE" id="PS50076">
    <property type="entry name" value="DNAJ_2"/>
    <property type="match status" value="1"/>
</dbReference>
<dbReference type="InterPro" id="IPR011990">
    <property type="entry name" value="TPR-like_helical_dom_sf"/>
</dbReference>
<evidence type="ECO:0000256" key="4">
    <source>
        <dbReference type="PROSITE-ProRule" id="PRU00339"/>
    </source>
</evidence>
<dbReference type="Proteomes" id="UP000534783">
    <property type="component" value="Unassembled WGS sequence"/>
</dbReference>
<dbReference type="Gene3D" id="1.10.287.110">
    <property type="entry name" value="DnaJ domain"/>
    <property type="match status" value="1"/>
</dbReference>
<feature type="repeat" description="TPR" evidence="4">
    <location>
        <begin position="407"/>
        <end position="440"/>
    </location>
</feature>
<keyword evidence="4" id="KW-0802">TPR repeat</keyword>
<dbReference type="InterPro" id="IPR001623">
    <property type="entry name" value="DnaJ_domain"/>
</dbReference>
<dbReference type="AlphaFoldDB" id="A0A7X6DQG3"/>
<name>A0A7X6DQG3_9BACT</name>
<keyword evidence="3" id="KW-0256">Endoplasmic reticulum</keyword>
<evidence type="ECO:0000256" key="2">
    <source>
        <dbReference type="ARBA" id="ARBA00022729"/>
    </source>
</evidence>
<dbReference type="SUPFAM" id="SSF46565">
    <property type="entry name" value="Chaperone J-domain"/>
    <property type="match status" value="1"/>
</dbReference>
<feature type="domain" description="J" evidence="5">
    <location>
        <begin position="319"/>
        <end position="390"/>
    </location>
</feature>
<dbReference type="InterPro" id="IPR051727">
    <property type="entry name" value="DnaJ_C3_Co-chaperones"/>
</dbReference>
<dbReference type="SMART" id="SM00271">
    <property type="entry name" value="DnaJ"/>
    <property type="match status" value="1"/>
</dbReference>
<evidence type="ECO:0000313" key="6">
    <source>
        <dbReference type="EMBL" id="NKE71414.1"/>
    </source>
</evidence>
<gene>
    <name evidence="6" type="ORF">MNODULE_11750</name>
</gene>
<dbReference type="Pfam" id="PF00226">
    <property type="entry name" value="DnaJ"/>
    <property type="match status" value="1"/>
</dbReference>
<dbReference type="GO" id="GO:0034975">
    <property type="term" value="P:protein folding in endoplasmic reticulum"/>
    <property type="evidence" value="ECO:0007669"/>
    <property type="project" value="TreeGrafter"/>
</dbReference>
<dbReference type="SMART" id="SM00028">
    <property type="entry name" value="TPR"/>
    <property type="match status" value="2"/>
</dbReference>
<dbReference type="SUPFAM" id="SSF48452">
    <property type="entry name" value="TPR-like"/>
    <property type="match status" value="1"/>
</dbReference>
<dbReference type="Pfam" id="PF14559">
    <property type="entry name" value="TPR_19"/>
    <property type="match status" value="1"/>
</dbReference>
<feature type="repeat" description="TPR" evidence="4">
    <location>
        <begin position="476"/>
        <end position="509"/>
    </location>
</feature>
<evidence type="ECO:0000256" key="3">
    <source>
        <dbReference type="ARBA" id="ARBA00022824"/>
    </source>
</evidence>
<accession>A0A7X6DQG3</accession>
<evidence type="ECO:0000256" key="1">
    <source>
        <dbReference type="ARBA" id="ARBA00004240"/>
    </source>
</evidence>
<comment type="caution">
    <text evidence="6">The sequence shown here is derived from an EMBL/GenBank/DDBJ whole genome shotgun (WGS) entry which is preliminary data.</text>
</comment>
<organism evidence="6 7">
    <name type="scientific">Candidatus Manganitrophus noduliformans</name>
    <dbReference type="NCBI Taxonomy" id="2606439"/>
    <lineage>
        <taxon>Bacteria</taxon>
        <taxon>Pseudomonadati</taxon>
        <taxon>Nitrospirota</taxon>
        <taxon>Nitrospiria</taxon>
        <taxon>Candidatus Troglogloeales</taxon>
        <taxon>Candidatus Manganitrophaceae</taxon>
        <taxon>Candidatus Manganitrophus</taxon>
    </lineage>
</organism>